<dbReference type="SUPFAM" id="SSF88946">
    <property type="entry name" value="Sigma2 domain of RNA polymerase sigma factors"/>
    <property type="match status" value="1"/>
</dbReference>
<dbReference type="GO" id="GO:0003677">
    <property type="term" value="F:DNA binding"/>
    <property type="evidence" value="ECO:0007669"/>
    <property type="project" value="UniProtKB-KW"/>
</dbReference>
<dbReference type="AlphaFoldDB" id="A0A1G2H188"/>
<keyword evidence="5" id="KW-0804">Transcription</keyword>
<evidence type="ECO:0000313" key="9">
    <source>
        <dbReference type="Proteomes" id="UP000178996"/>
    </source>
</evidence>
<dbReference type="InterPro" id="IPR039425">
    <property type="entry name" value="RNA_pol_sigma-70-like"/>
</dbReference>
<evidence type="ECO:0000313" key="8">
    <source>
        <dbReference type="EMBL" id="OGZ56246.1"/>
    </source>
</evidence>
<dbReference type="PANTHER" id="PTHR43133">
    <property type="entry name" value="RNA POLYMERASE ECF-TYPE SIGMA FACTO"/>
    <property type="match status" value="1"/>
</dbReference>
<evidence type="ECO:0000256" key="2">
    <source>
        <dbReference type="ARBA" id="ARBA00023015"/>
    </source>
</evidence>
<dbReference type="CDD" id="cd06171">
    <property type="entry name" value="Sigma70_r4"/>
    <property type="match status" value="1"/>
</dbReference>
<keyword evidence="4" id="KW-0238">DNA-binding</keyword>
<evidence type="ECO:0000256" key="3">
    <source>
        <dbReference type="ARBA" id="ARBA00023082"/>
    </source>
</evidence>
<dbReference type="Pfam" id="PF08281">
    <property type="entry name" value="Sigma70_r4_2"/>
    <property type="match status" value="1"/>
</dbReference>
<dbReference type="Proteomes" id="UP000178996">
    <property type="component" value="Unassembled WGS sequence"/>
</dbReference>
<protein>
    <recommendedName>
        <fullName evidence="10">RNA polymerase subunit sigma-24</fullName>
    </recommendedName>
</protein>
<dbReference type="EMBL" id="MHOB01000056">
    <property type="protein sequence ID" value="OGZ56246.1"/>
    <property type="molecule type" value="Genomic_DNA"/>
</dbReference>
<dbReference type="Gene3D" id="1.10.10.10">
    <property type="entry name" value="Winged helix-like DNA-binding domain superfamily/Winged helix DNA-binding domain"/>
    <property type="match status" value="1"/>
</dbReference>
<dbReference type="GO" id="GO:0006352">
    <property type="term" value="P:DNA-templated transcription initiation"/>
    <property type="evidence" value="ECO:0007669"/>
    <property type="project" value="InterPro"/>
</dbReference>
<gene>
    <name evidence="8" type="ORF">A3G60_01920</name>
</gene>
<dbReference type="SUPFAM" id="SSF88659">
    <property type="entry name" value="Sigma3 and sigma4 domains of RNA polymerase sigma factors"/>
    <property type="match status" value="1"/>
</dbReference>
<keyword evidence="3" id="KW-0731">Sigma factor</keyword>
<comment type="caution">
    <text evidence="8">The sequence shown here is derived from an EMBL/GenBank/DDBJ whole genome shotgun (WGS) entry which is preliminary data.</text>
</comment>
<dbReference type="GO" id="GO:0016987">
    <property type="term" value="F:sigma factor activity"/>
    <property type="evidence" value="ECO:0007669"/>
    <property type="project" value="UniProtKB-KW"/>
</dbReference>
<dbReference type="InterPro" id="IPR013324">
    <property type="entry name" value="RNA_pol_sigma_r3/r4-like"/>
</dbReference>
<feature type="domain" description="RNA polymerase sigma factor 70 region 4 type 2" evidence="7">
    <location>
        <begin position="129"/>
        <end position="179"/>
    </location>
</feature>
<organism evidence="8 9">
    <name type="scientific">Candidatus Ryanbacteria bacterium RIFCSPLOWO2_12_FULL_47_9c</name>
    <dbReference type="NCBI Taxonomy" id="1802131"/>
    <lineage>
        <taxon>Bacteria</taxon>
        <taxon>Candidatus Ryaniibacteriota</taxon>
    </lineage>
</organism>
<comment type="similarity">
    <text evidence="1">Belongs to the sigma-70 factor family. ECF subfamily.</text>
</comment>
<evidence type="ECO:0000256" key="4">
    <source>
        <dbReference type="ARBA" id="ARBA00023125"/>
    </source>
</evidence>
<dbReference type="InterPro" id="IPR013249">
    <property type="entry name" value="RNA_pol_sigma70_r4_t2"/>
</dbReference>
<keyword evidence="2" id="KW-0805">Transcription regulation</keyword>
<dbReference type="InterPro" id="IPR007627">
    <property type="entry name" value="RNA_pol_sigma70_r2"/>
</dbReference>
<evidence type="ECO:0000259" key="6">
    <source>
        <dbReference type="Pfam" id="PF04542"/>
    </source>
</evidence>
<dbReference type="Gene3D" id="1.10.1740.10">
    <property type="match status" value="1"/>
</dbReference>
<dbReference type="PANTHER" id="PTHR43133:SF8">
    <property type="entry name" value="RNA POLYMERASE SIGMA FACTOR HI_1459-RELATED"/>
    <property type="match status" value="1"/>
</dbReference>
<feature type="domain" description="RNA polymerase sigma-70 region 2" evidence="6">
    <location>
        <begin position="23"/>
        <end position="89"/>
    </location>
</feature>
<dbReference type="InterPro" id="IPR014284">
    <property type="entry name" value="RNA_pol_sigma-70_dom"/>
</dbReference>
<name>A0A1G2H188_9BACT</name>
<evidence type="ECO:0008006" key="10">
    <source>
        <dbReference type="Google" id="ProtNLM"/>
    </source>
</evidence>
<evidence type="ECO:0000256" key="1">
    <source>
        <dbReference type="ARBA" id="ARBA00010641"/>
    </source>
</evidence>
<proteinExistence type="inferred from homology"/>
<dbReference type="NCBIfam" id="TIGR02937">
    <property type="entry name" value="sigma70-ECF"/>
    <property type="match status" value="1"/>
</dbReference>
<reference evidence="8 9" key="1">
    <citation type="journal article" date="2016" name="Nat. Commun.">
        <title>Thousands of microbial genomes shed light on interconnected biogeochemical processes in an aquifer system.</title>
        <authorList>
            <person name="Anantharaman K."/>
            <person name="Brown C.T."/>
            <person name="Hug L.A."/>
            <person name="Sharon I."/>
            <person name="Castelle C.J."/>
            <person name="Probst A.J."/>
            <person name="Thomas B.C."/>
            <person name="Singh A."/>
            <person name="Wilkins M.J."/>
            <person name="Karaoz U."/>
            <person name="Brodie E.L."/>
            <person name="Williams K.H."/>
            <person name="Hubbard S.S."/>
            <person name="Banfield J.F."/>
        </authorList>
    </citation>
    <scope>NUCLEOTIDE SEQUENCE [LARGE SCALE GENOMIC DNA]</scope>
</reference>
<dbReference type="Pfam" id="PF04542">
    <property type="entry name" value="Sigma70_r2"/>
    <property type="match status" value="1"/>
</dbReference>
<dbReference type="InterPro" id="IPR036388">
    <property type="entry name" value="WH-like_DNA-bd_sf"/>
</dbReference>
<evidence type="ECO:0000259" key="7">
    <source>
        <dbReference type="Pfam" id="PF08281"/>
    </source>
</evidence>
<accession>A0A1G2H188</accession>
<sequence length="184" mass="21305">MEITDKQLIDDYLNGNDAAFALLVQRQINPVYNFVYRLVRNTQDAEDITQETFVKMWKNLKRYNQDQNFKTWLFTIARNTAIDSLRKKKSFVFSDFEIADGKNPFLDTLADPAPLPDELAARAERQTLFESALGKLSLAYQEVFTLRHESDLTFDEIGARLGKSINTVKSQYRRALLTLQKLLT</sequence>
<dbReference type="InterPro" id="IPR013325">
    <property type="entry name" value="RNA_pol_sigma_r2"/>
</dbReference>
<evidence type="ECO:0000256" key="5">
    <source>
        <dbReference type="ARBA" id="ARBA00023163"/>
    </source>
</evidence>